<evidence type="ECO:0000313" key="4">
    <source>
        <dbReference type="EMBL" id="BBP43991.1"/>
    </source>
</evidence>
<proteinExistence type="predicted"/>
<sequence>MANALDSIDPNDLDSIDALLDEAEIESIVESKPAPELPEEEPEAFSELDSLEDDPTDSLLDDLESELSATEELADVPDIPVEIAKPAPVKEVEAPPVVEKPPAPITDNDSQSFLEKRAAASAAQQNNSELTVAEMDGLKKLIIIFGSVLSTLAIIGIAMGIWAAIAAGKGLDEESSKMLEDIKVGTQQNTQKASESSNLMKGVEKKIDALSFQLEQINNDLNQLDHLAKSPAPMELNLTQEATHADPHAPANGHADPHVTNTHGNTHAAPVKVQPMAYQAAPVAPVVMAQPDPEVGEKLSKVSAQIVTAQARIAEVNKRLKDMQAQYGSLATSVKTVEKEVIAAKVEKAKEKALAKAEAEALEAEKAPKRSNAYQYTVPGFDYNNNRDGSYP</sequence>
<keyword evidence="5" id="KW-1185">Reference proteome</keyword>
<feature type="region of interest" description="Disordered" evidence="2">
    <location>
        <begin position="29"/>
        <end position="59"/>
    </location>
</feature>
<feature type="compositionally biased region" description="Acidic residues" evidence="2">
    <location>
        <begin position="37"/>
        <end position="59"/>
    </location>
</feature>
<dbReference type="Proteomes" id="UP000501466">
    <property type="component" value="Chromosome"/>
</dbReference>
<keyword evidence="3" id="KW-0812">Transmembrane</keyword>
<reference evidence="5" key="1">
    <citation type="submission" date="2019-11" db="EMBL/GenBank/DDBJ databases">
        <title>Isolation and characterization of two novel species in the genus Thiomicrorhabdus.</title>
        <authorList>
            <person name="Mochizuki J."/>
            <person name="Kojima H."/>
            <person name="Fukui M."/>
        </authorList>
    </citation>
    <scope>NUCLEOTIDE SEQUENCE [LARGE SCALE GENOMIC DNA]</scope>
    <source>
        <strain evidence="5">AkT22</strain>
    </source>
</reference>
<keyword evidence="3" id="KW-1133">Transmembrane helix</keyword>
<organism evidence="4 5">
    <name type="scientific">Thiosulfativibrio zosterae</name>
    <dbReference type="NCBI Taxonomy" id="2675053"/>
    <lineage>
        <taxon>Bacteria</taxon>
        <taxon>Pseudomonadati</taxon>
        <taxon>Pseudomonadota</taxon>
        <taxon>Gammaproteobacteria</taxon>
        <taxon>Thiotrichales</taxon>
        <taxon>Piscirickettsiaceae</taxon>
        <taxon>Thiosulfativibrio</taxon>
    </lineage>
</organism>
<evidence type="ECO:0000256" key="1">
    <source>
        <dbReference type="SAM" id="Coils"/>
    </source>
</evidence>
<dbReference type="AlphaFoldDB" id="A0A6F8PPE1"/>
<dbReference type="EMBL" id="AP021888">
    <property type="protein sequence ID" value="BBP43991.1"/>
    <property type="molecule type" value="Genomic_DNA"/>
</dbReference>
<protein>
    <submittedName>
        <fullName evidence="4">Uncharacterized protein</fullName>
    </submittedName>
</protein>
<evidence type="ECO:0000313" key="5">
    <source>
        <dbReference type="Proteomes" id="UP000501466"/>
    </source>
</evidence>
<feature type="region of interest" description="Disordered" evidence="2">
    <location>
        <begin position="245"/>
        <end position="266"/>
    </location>
</feature>
<accession>A0A6F8PPE1</accession>
<keyword evidence="1" id="KW-0175">Coiled coil</keyword>
<evidence type="ECO:0000256" key="2">
    <source>
        <dbReference type="SAM" id="MobiDB-lite"/>
    </source>
</evidence>
<dbReference type="KEGG" id="tzo:THMIRHAT_17370"/>
<gene>
    <name evidence="4" type="ORF">THMIRHAT_17370</name>
</gene>
<evidence type="ECO:0000256" key="3">
    <source>
        <dbReference type="SAM" id="Phobius"/>
    </source>
</evidence>
<feature type="transmembrane region" description="Helical" evidence="3">
    <location>
        <begin position="141"/>
        <end position="165"/>
    </location>
</feature>
<name>A0A6F8PPE1_9GAMM</name>
<keyword evidence="3" id="KW-0472">Membrane</keyword>
<dbReference type="RefSeq" id="WP_173291749.1">
    <property type="nucleotide sequence ID" value="NZ_AP021888.1"/>
</dbReference>
<feature type="coiled-coil region" evidence="1">
    <location>
        <begin position="200"/>
        <end position="227"/>
    </location>
</feature>
<feature type="coiled-coil region" evidence="1">
    <location>
        <begin position="299"/>
        <end position="367"/>
    </location>
</feature>